<feature type="non-terminal residue" evidence="1">
    <location>
        <position position="1"/>
    </location>
</feature>
<evidence type="ECO:0000313" key="2">
    <source>
        <dbReference type="Proteomes" id="UP000257109"/>
    </source>
</evidence>
<name>A0A371F8R5_MUCPR</name>
<evidence type="ECO:0000313" key="1">
    <source>
        <dbReference type="EMBL" id="RDX74685.1"/>
    </source>
</evidence>
<proteinExistence type="predicted"/>
<dbReference type="PANTHER" id="PTHR11439:SF442">
    <property type="entry name" value="CYSTEINE-RICH RLK (RECEPTOR-LIKE PROTEIN KINASE) 8"/>
    <property type="match status" value="1"/>
</dbReference>
<organism evidence="1 2">
    <name type="scientific">Mucuna pruriens</name>
    <name type="common">Velvet bean</name>
    <name type="synonym">Dolichos pruriens</name>
    <dbReference type="NCBI Taxonomy" id="157652"/>
    <lineage>
        <taxon>Eukaryota</taxon>
        <taxon>Viridiplantae</taxon>
        <taxon>Streptophyta</taxon>
        <taxon>Embryophyta</taxon>
        <taxon>Tracheophyta</taxon>
        <taxon>Spermatophyta</taxon>
        <taxon>Magnoliopsida</taxon>
        <taxon>eudicotyledons</taxon>
        <taxon>Gunneridae</taxon>
        <taxon>Pentapetalae</taxon>
        <taxon>rosids</taxon>
        <taxon>fabids</taxon>
        <taxon>Fabales</taxon>
        <taxon>Fabaceae</taxon>
        <taxon>Papilionoideae</taxon>
        <taxon>50 kb inversion clade</taxon>
        <taxon>NPAAA clade</taxon>
        <taxon>indigoferoid/millettioid clade</taxon>
        <taxon>Phaseoleae</taxon>
        <taxon>Mucuna</taxon>
    </lineage>
</organism>
<dbReference type="PANTHER" id="PTHR11439">
    <property type="entry name" value="GAG-POL-RELATED RETROTRANSPOSON"/>
    <property type="match status" value="1"/>
</dbReference>
<comment type="caution">
    <text evidence="1">The sequence shown here is derived from an EMBL/GenBank/DDBJ whole genome shotgun (WGS) entry which is preliminary data.</text>
</comment>
<dbReference type="AlphaFoldDB" id="A0A371F8R5"/>
<protein>
    <submittedName>
        <fullName evidence="1">Mitochondrial protein</fullName>
    </submittedName>
</protein>
<accession>A0A371F8R5</accession>
<dbReference type="EMBL" id="QJKJ01010093">
    <property type="protein sequence ID" value="RDX74685.1"/>
    <property type="molecule type" value="Genomic_DNA"/>
</dbReference>
<dbReference type="OrthoDB" id="1408760at2759"/>
<reference evidence="1" key="1">
    <citation type="submission" date="2018-05" db="EMBL/GenBank/DDBJ databases">
        <title>Draft genome of Mucuna pruriens seed.</title>
        <authorList>
            <person name="Nnadi N.E."/>
            <person name="Vos R."/>
            <person name="Hasami M.H."/>
            <person name="Devisetty U.K."/>
            <person name="Aguiy J.C."/>
        </authorList>
    </citation>
    <scope>NUCLEOTIDE SEQUENCE [LARGE SCALE GENOMIC DNA]</scope>
    <source>
        <strain evidence="1">JCA_2017</strain>
    </source>
</reference>
<gene>
    <name evidence="1" type="ORF">CR513_45534</name>
</gene>
<sequence>MNSNKSHAWYEKLSSFFMTNDDIKCVKCEFLNDIINEKVFVKQPPGFESDVFSNHQAKDEIYIHQTKYAKELLKKFNLEDCKTMSTPMHPTSILSLHETYKKVDQASYRGMIRSPDYLTASRPDIMFNVCLCARFRVDTRESHLIVVKRIFRYLKGTINCDLCYKKFDEYRLKDYNDANFDGDIIERKTLVEDTTSLKPIYKRQGTIALPNRSILHLSCTMLLLSFVDQAPTRGELLKFINTKNQLVDIFTKLLPDDKLVYIRNLL</sequence>
<dbReference type="STRING" id="157652.A0A371F8R5"/>
<feature type="non-terminal residue" evidence="1">
    <location>
        <position position="266"/>
    </location>
</feature>
<dbReference type="Proteomes" id="UP000257109">
    <property type="component" value="Unassembled WGS sequence"/>
</dbReference>
<keyword evidence="2" id="KW-1185">Reference proteome</keyword>